<comment type="caution">
    <text evidence="3">The sequence shown here is derived from an EMBL/GenBank/DDBJ whole genome shotgun (WGS) entry which is preliminary data.</text>
</comment>
<dbReference type="EMBL" id="JAWDEV010000004">
    <property type="protein sequence ID" value="MDU0269468.1"/>
    <property type="molecule type" value="Genomic_DNA"/>
</dbReference>
<dbReference type="AlphaFoldDB" id="A0AAE4S098"/>
<dbReference type="Pfam" id="PF13635">
    <property type="entry name" value="DUF4143"/>
    <property type="match status" value="1"/>
</dbReference>
<feature type="domain" description="AAA" evidence="1">
    <location>
        <begin position="27"/>
        <end position="159"/>
    </location>
</feature>
<dbReference type="RefSeq" id="WP_178286826.1">
    <property type="nucleotide sequence ID" value="NZ_BAABYF010000001.1"/>
</dbReference>
<dbReference type="PANTHER" id="PTHR33295:SF7">
    <property type="entry name" value="ATPASE"/>
    <property type="match status" value="1"/>
</dbReference>
<name>A0AAE4S098_9BACT</name>
<evidence type="ECO:0000313" key="3">
    <source>
        <dbReference type="EMBL" id="MDU0269468.1"/>
    </source>
</evidence>
<dbReference type="InterPro" id="IPR027417">
    <property type="entry name" value="P-loop_NTPase"/>
</dbReference>
<dbReference type="InterPro" id="IPR041682">
    <property type="entry name" value="AAA_14"/>
</dbReference>
<sequence>MEKNAILFKRKMYDRLLKWKRERNGESAILIQGARRIGKSTLAEEFARNEYESYILIDFAIAPVEVQELFNDISDLNYIFLRLQLIYRVQLIERKSVIIFDEIQKAPLARQAIKHLVKDRRYDYIETGSLITVHKSSQDILLPSEETRVDMFPMDYEEFRWALGDTATIPLLRTTFEKRIPLGDAVHRRMMRDFRLYMLVGGMPKAVAEYIKTNNLGAVDLVKRDIVSLYEEDFWKLDDTGRATALYDAIPAQLSKNASRYQIASAIPGERAERVAGVVKMMNDFMSANVAYHSNDPNVGLALTMDNERFKIYASDTGMFVTLAFKDKDFTDNIIYEKLLNDKLSTNLGYVYENVIAQMLRTAGKQLFYHTIPFADGKKYYEVDFLISDGHKVSPIEVKSSGYKSHASLDAFCDKFSDRVKNKYIIYTKDLKREQGIDYIPVYMTMFL</sequence>
<protein>
    <submittedName>
        <fullName evidence="3">AAA family ATPase</fullName>
    </submittedName>
</protein>
<dbReference type="Pfam" id="PF13173">
    <property type="entry name" value="AAA_14"/>
    <property type="match status" value="1"/>
</dbReference>
<dbReference type="SUPFAM" id="SSF52540">
    <property type="entry name" value="P-loop containing nucleoside triphosphate hydrolases"/>
    <property type="match status" value="1"/>
</dbReference>
<evidence type="ECO:0000313" key="4">
    <source>
        <dbReference type="Proteomes" id="UP001181086"/>
    </source>
</evidence>
<accession>A0AAE4S098</accession>
<dbReference type="InterPro" id="IPR025420">
    <property type="entry name" value="DUF4143"/>
</dbReference>
<reference evidence="3" key="1">
    <citation type="submission" date="2023-10" db="EMBL/GenBank/DDBJ databases">
        <title>Genome of Potential pathogenic bacteria in Crohn's disease.</title>
        <authorList>
            <person name="Rodriguez-Palacios A."/>
        </authorList>
    </citation>
    <scope>NUCLEOTIDE SEQUENCE</scope>
    <source>
        <strain evidence="3">CavFT-hAR62</strain>
    </source>
</reference>
<dbReference type="PANTHER" id="PTHR33295">
    <property type="entry name" value="ATPASE"/>
    <property type="match status" value="1"/>
</dbReference>
<organism evidence="3 4">
    <name type="scientific">Phocaeicola dorei</name>
    <dbReference type="NCBI Taxonomy" id="357276"/>
    <lineage>
        <taxon>Bacteria</taxon>
        <taxon>Pseudomonadati</taxon>
        <taxon>Bacteroidota</taxon>
        <taxon>Bacteroidia</taxon>
        <taxon>Bacteroidales</taxon>
        <taxon>Bacteroidaceae</taxon>
        <taxon>Phocaeicola</taxon>
    </lineage>
</organism>
<dbReference type="Gene3D" id="3.40.50.300">
    <property type="entry name" value="P-loop containing nucleotide triphosphate hydrolases"/>
    <property type="match status" value="1"/>
</dbReference>
<gene>
    <name evidence="3" type="ORF">RVH45_06050</name>
</gene>
<proteinExistence type="predicted"/>
<dbReference type="Proteomes" id="UP001181086">
    <property type="component" value="Unassembled WGS sequence"/>
</dbReference>
<evidence type="ECO:0000259" key="1">
    <source>
        <dbReference type="Pfam" id="PF13173"/>
    </source>
</evidence>
<evidence type="ECO:0000259" key="2">
    <source>
        <dbReference type="Pfam" id="PF13635"/>
    </source>
</evidence>
<feature type="domain" description="DUF4143" evidence="2">
    <location>
        <begin position="238"/>
        <end position="401"/>
    </location>
</feature>